<dbReference type="Pfam" id="PF00072">
    <property type="entry name" value="Response_reg"/>
    <property type="match status" value="1"/>
</dbReference>
<evidence type="ECO:0000259" key="6">
    <source>
        <dbReference type="PROSITE" id="PS50110"/>
    </source>
</evidence>
<dbReference type="Proteomes" id="UP000660454">
    <property type="component" value="Unassembled WGS sequence"/>
</dbReference>
<feature type="domain" description="Response regulatory" evidence="6">
    <location>
        <begin position="3"/>
        <end position="117"/>
    </location>
</feature>
<dbReference type="SUPFAM" id="SSF52172">
    <property type="entry name" value="CheY-like"/>
    <property type="match status" value="1"/>
</dbReference>
<dbReference type="RefSeq" id="WP_204052855.1">
    <property type="nucleotide sequence ID" value="NZ_BOOF01000067.1"/>
</dbReference>
<proteinExistence type="predicted"/>
<comment type="caution">
    <text evidence="8">The sequence shown here is derived from an EMBL/GenBank/DDBJ whole genome shotgun (WGS) entry which is preliminary data.</text>
</comment>
<accession>A0ABQ4H0D8</accession>
<sequence length="232" mass="25646">MARVLVVEDDPVIGPELESALTVAGYRTDLATTGARALDLGGAVMPDLVLLDLGLPDDDGVTVCRRLRAVLPQAVIVVLTARTEEFEVVVALDAGADDYLTKPFRLTELLARLRAHLRRQVAPRDDDRTVKVGRLSLDLPARRAYVAGDEVALRPKEFDLLTALASRAGEVVSREELMDEVWDVNWFGPTKTLDVHVFALRRKLIDHGEDPQRIATVRGRGYRYELPETAEG</sequence>
<dbReference type="InterPro" id="IPR011006">
    <property type="entry name" value="CheY-like_superfamily"/>
</dbReference>
<evidence type="ECO:0000256" key="1">
    <source>
        <dbReference type="ARBA" id="ARBA00022553"/>
    </source>
</evidence>
<dbReference type="CDD" id="cd00383">
    <property type="entry name" value="trans_reg_C"/>
    <property type="match status" value="1"/>
</dbReference>
<feature type="DNA-binding region" description="OmpR/PhoB-type" evidence="5">
    <location>
        <begin position="127"/>
        <end position="226"/>
    </location>
</feature>
<dbReference type="PROSITE" id="PS51755">
    <property type="entry name" value="OMPR_PHOB"/>
    <property type="match status" value="1"/>
</dbReference>
<evidence type="ECO:0000256" key="4">
    <source>
        <dbReference type="PROSITE-ProRule" id="PRU00169"/>
    </source>
</evidence>
<gene>
    <name evidence="8" type="ORF">Msi02_79440</name>
</gene>
<dbReference type="GO" id="GO:0003677">
    <property type="term" value="F:DNA binding"/>
    <property type="evidence" value="ECO:0007669"/>
    <property type="project" value="UniProtKB-KW"/>
</dbReference>
<dbReference type="Gene3D" id="6.10.250.690">
    <property type="match status" value="1"/>
</dbReference>
<dbReference type="EMBL" id="BOOF01000067">
    <property type="protein sequence ID" value="GIH67127.1"/>
    <property type="molecule type" value="Genomic_DNA"/>
</dbReference>
<reference evidence="8 9" key="1">
    <citation type="submission" date="2021-01" db="EMBL/GenBank/DDBJ databases">
        <title>Whole genome shotgun sequence of Microbispora siamensis NBRC 104113.</title>
        <authorList>
            <person name="Komaki H."/>
            <person name="Tamura T."/>
        </authorList>
    </citation>
    <scope>NUCLEOTIDE SEQUENCE [LARGE SCALE GENOMIC DNA]</scope>
    <source>
        <strain evidence="8 9">NBRC 104113</strain>
    </source>
</reference>
<dbReference type="Gene3D" id="3.40.50.2300">
    <property type="match status" value="1"/>
</dbReference>
<evidence type="ECO:0000256" key="2">
    <source>
        <dbReference type="ARBA" id="ARBA00023012"/>
    </source>
</evidence>
<dbReference type="PANTHER" id="PTHR48111:SF40">
    <property type="entry name" value="PHOSPHATE REGULON TRANSCRIPTIONAL REGULATORY PROTEIN PHOB"/>
    <property type="match status" value="1"/>
</dbReference>
<feature type="domain" description="OmpR/PhoB-type" evidence="7">
    <location>
        <begin position="127"/>
        <end position="226"/>
    </location>
</feature>
<organism evidence="8 9">
    <name type="scientific">Microbispora siamensis</name>
    <dbReference type="NCBI Taxonomy" id="564413"/>
    <lineage>
        <taxon>Bacteria</taxon>
        <taxon>Bacillati</taxon>
        <taxon>Actinomycetota</taxon>
        <taxon>Actinomycetes</taxon>
        <taxon>Streptosporangiales</taxon>
        <taxon>Streptosporangiaceae</taxon>
        <taxon>Microbispora</taxon>
    </lineage>
</organism>
<dbReference type="Gene3D" id="1.10.10.10">
    <property type="entry name" value="Winged helix-like DNA-binding domain superfamily/Winged helix DNA-binding domain"/>
    <property type="match status" value="1"/>
</dbReference>
<dbReference type="PANTHER" id="PTHR48111">
    <property type="entry name" value="REGULATOR OF RPOS"/>
    <property type="match status" value="1"/>
</dbReference>
<dbReference type="InterPro" id="IPR001789">
    <property type="entry name" value="Sig_transdc_resp-reg_receiver"/>
</dbReference>
<dbReference type="InterPro" id="IPR001867">
    <property type="entry name" value="OmpR/PhoB-type_DNA-bd"/>
</dbReference>
<evidence type="ECO:0000313" key="9">
    <source>
        <dbReference type="Proteomes" id="UP000660454"/>
    </source>
</evidence>
<dbReference type="Pfam" id="PF00486">
    <property type="entry name" value="Trans_reg_C"/>
    <property type="match status" value="1"/>
</dbReference>
<evidence type="ECO:0000256" key="5">
    <source>
        <dbReference type="PROSITE-ProRule" id="PRU01091"/>
    </source>
</evidence>
<keyword evidence="3 5" id="KW-0238">DNA-binding</keyword>
<keyword evidence="2" id="KW-0902">Two-component regulatory system</keyword>
<dbReference type="PROSITE" id="PS50110">
    <property type="entry name" value="RESPONSE_REGULATORY"/>
    <property type="match status" value="1"/>
</dbReference>
<feature type="modified residue" description="4-aspartylphosphate" evidence="4">
    <location>
        <position position="52"/>
    </location>
</feature>
<evidence type="ECO:0000259" key="7">
    <source>
        <dbReference type="PROSITE" id="PS51755"/>
    </source>
</evidence>
<name>A0ABQ4H0D8_9ACTN</name>
<evidence type="ECO:0000313" key="8">
    <source>
        <dbReference type="EMBL" id="GIH67127.1"/>
    </source>
</evidence>
<dbReference type="SMART" id="SM00862">
    <property type="entry name" value="Trans_reg_C"/>
    <property type="match status" value="1"/>
</dbReference>
<dbReference type="SMART" id="SM00448">
    <property type="entry name" value="REC"/>
    <property type="match status" value="1"/>
</dbReference>
<protein>
    <submittedName>
        <fullName evidence="8">DNA-binding response regulator</fullName>
    </submittedName>
</protein>
<keyword evidence="1 4" id="KW-0597">Phosphoprotein</keyword>
<keyword evidence="9" id="KW-1185">Reference proteome</keyword>
<evidence type="ECO:0000256" key="3">
    <source>
        <dbReference type="ARBA" id="ARBA00023125"/>
    </source>
</evidence>
<dbReference type="InterPro" id="IPR039420">
    <property type="entry name" value="WalR-like"/>
</dbReference>
<dbReference type="InterPro" id="IPR036388">
    <property type="entry name" value="WH-like_DNA-bd_sf"/>
</dbReference>